<evidence type="ECO:0000256" key="1">
    <source>
        <dbReference type="ARBA" id="ARBA00011738"/>
    </source>
</evidence>
<comment type="function">
    <text evidence="8">Involved in the de novo purine biosynthesis. Catalyzes the transfer of formate to 5-phospho-ribosyl-glycinamide (GAR), producing 5-phospho-ribosyl-N-formylglycinamide (FGAR). Formate is provided by PurU via hydrolysis of 10-formyl-tetrahydrofolate.</text>
</comment>
<dbReference type="SUPFAM" id="SSF51246">
    <property type="entry name" value="Rudiment single hybrid motif"/>
    <property type="match status" value="1"/>
</dbReference>
<dbReference type="InterPro" id="IPR011054">
    <property type="entry name" value="Rudment_hybrid_motif"/>
</dbReference>
<feature type="binding site" evidence="8">
    <location>
        <position position="147"/>
    </location>
    <ligand>
        <name>ATP</name>
        <dbReference type="ChEBI" id="CHEBI:30616"/>
    </ligand>
</feature>
<comment type="pathway">
    <text evidence="8">Purine metabolism; IMP biosynthesis via de novo pathway; N(2)-formyl-N(1)-(5-phospho-D-ribosyl)glycinamide from N(1)-(5-phospho-D-ribosyl)glycinamide (formate route): step 1/1.</text>
</comment>
<gene>
    <name evidence="8" type="primary">purT</name>
    <name evidence="10" type="ordered locus">Paes_2331</name>
</gene>
<reference evidence="10" key="1">
    <citation type="submission" date="2008-06" db="EMBL/GenBank/DDBJ databases">
        <title>Complete sequence of chromosome of Prosthecochloris aestuarii DSM 271.</title>
        <authorList>
            <consortium name="US DOE Joint Genome Institute"/>
            <person name="Lucas S."/>
            <person name="Copeland A."/>
            <person name="Lapidus A."/>
            <person name="Glavina del Rio T."/>
            <person name="Dalin E."/>
            <person name="Tice H."/>
            <person name="Bruce D."/>
            <person name="Goodwin L."/>
            <person name="Pitluck S."/>
            <person name="Schmutz J."/>
            <person name="Larimer F."/>
            <person name="Land M."/>
            <person name="Hauser L."/>
            <person name="Kyrpides N."/>
            <person name="Anderson I."/>
            <person name="Liu Z."/>
            <person name="Li T."/>
            <person name="Zhao F."/>
            <person name="Overmann J."/>
            <person name="Bryant D.A."/>
            <person name="Richardson P."/>
        </authorList>
    </citation>
    <scope>NUCLEOTIDE SEQUENCE [LARGE SCALE GENOMIC DNA]</scope>
    <source>
        <strain evidence="10">DSM 271</strain>
    </source>
</reference>
<feature type="binding site" evidence="8">
    <location>
        <begin position="14"/>
        <end position="15"/>
    </location>
    <ligand>
        <name>N(1)-(5-phospho-beta-D-ribosyl)glycinamide</name>
        <dbReference type="ChEBI" id="CHEBI:143788"/>
    </ligand>
</feature>
<feature type="binding site" evidence="8">
    <location>
        <position position="195"/>
    </location>
    <ligand>
        <name>ATP</name>
        <dbReference type="ChEBI" id="CHEBI:30616"/>
    </ligand>
</feature>
<dbReference type="GO" id="GO:0006189">
    <property type="term" value="P:'de novo' IMP biosynthetic process"/>
    <property type="evidence" value="ECO:0007669"/>
    <property type="project" value="UniProtKB-UniRule"/>
</dbReference>
<dbReference type="eggNOG" id="COG0027">
    <property type="taxonomic scope" value="Bacteria"/>
</dbReference>
<feature type="binding site" evidence="8">
    <location>
        <position position="279"/>
    </location>
    <ligand>
        <name>N(1)-(5-phospho-beta-D-ribosyl)glycinamide</name>
        <dbReference type="ChEBI" id="CHEBI:143788"/>
    </ligand>
</feature>
<feature type="binding site" evidence="8">
    <location>
        <position position="74"/>
    </location>
    <ligand>
        <name>N(1)-(5-phospho-beta-D-ribosyl)glycinamide</name>
        <dbReference type="ChEBI" id="CHEBI:143788"/>
    </ligand>
</feature>
<keyword evidence="7 8" id="KW-0460">Magnesium</keyword>
<feature type="binding site" evidence="8">
    <location>
        <position position="350"/>
    </location>
    <ligand>
        <name>N(1)-(5-phospho-beta-D-ribosyl)glycinamide</name>
        <dbReference type="ChEBI" id="CHEBI:143788"/>
    </ligand>
</feature>
<dbReference type="GO" id="GO:0004644">
    <property type="term" value="F:phosphoribosylglycinamide formyltransferase activity"/>
    <property type="evidence" value="ECO:0007669"/>
    <property type="project" value="UniProtKB-UniRule"/>
</dbReference>
<keyword evidence="2 8" id="KW-0436">Ligase</keyword>
<dbReference type="InterPro" id="IPR016185">
    <property type="entry name" value="PreATP-grasp_dom_sf"/>
</dbReference>
<evidence type="ECO:0000256" key="3">
    <source>
        <dbReference type="ARBA" id="ARBA00022723"/>
    </source>
</evidence>
<dbReference type="HAMAP" id="MF_01643">
    <property type="entry name" value="PurT"/>
    <property type="match status" value="1"/>
</dbReference>
<dbReference type="EMBL" id="CP001108">
    <property type="protein sequence ID" value="ACF47322.1"/>
    <property type="molecule type" value="Genomic_DNA"/>
</dbReference>
<dbReference type="Gene3D" id="3.30.1490.20">
    <property type="entry name" value="ATP-grasp fold, A domain"/>
    <property type="match status" value="1"/>
</dbReference>
<dbReference type="PROSITE" id="PS50975">
    <property type="entry name" value="ATP_GRASP"/>
    <property type="match status" value="1"/>
</dbReference>
<dbReference type="Pfam" id="PF02222">
    <property type="entry name" value="ATP-grasp"/>
    <property type="match status" value="1"/>
</dbReference>
<dbReference type="InterPro" id="IPR011761">
    <property type="entry name" value="ATP-grasp"/>
</dbReference>
<dbReference type="FunFam" id="3.40.50.20:FF:000022">
    <property type="entry name" value="Formate-dependent phosphoribosylglycinamide formyltransferase"/>
    <property type="match status" value="1"/>
</dbReference>
<dbReference type="GO" id="GO:0005829">
    <property type="term" value="C:cytosol"/>
    <property type="evidence" value="ECO:0007669"/>
    <property type="project" value="TreeGrafter"/>
</dbReference>
<dbReference type="KEGG" id="paa:Paes_2331"/>
<evidence type="ECO:0000256" key="5">
    <source>
        <dbReference type="ARBA" id="ARBA00022755"/>
    </source>
</evidence>
<evidence type="ECO:0000256" key="2">
    <source>
        <dbReference type="ARBA" id="ARBA00022598"/>
    </source>
</evidence>
<feature type="binding site" evidence="8">
    <location>
        <begin position="152"/>
        <end position="157"/>
    </location>
    <ligand>
        <name>ATP</name>
        <dbReference type="ChEBI" id="CHEBI:30616"/>
    </ligand>
</feature>
<dbReference type="Pfam" id="PF21244">
    <property type="entry name" value="PurT_C"/>
    <property type="match status" value="1"/>
</dbReference>
<keyword evidence="3 8" id="KW-0479">Metal-binding</keyword>
<dbReference type="UniPathway" id="UPA00074">
    <property type="reaction ID" value="UER00127"/>
</dbReference>
<feature type="binding site" evidence="8">
    <location>
        <begin position="187"/>
        <end position="190"/>
    </location>
    <ligand>
        <name>ATP</name>
        <dbReference type="ChEBI" id="CHEBI:30616"/>
    </ligand>
</feature>
<keyword evidence="6 8" id="KW-0067">ATP-binding</keyword>
<dbReference type="PANTHER" id="PTHR43055:SF1">
    <property type="entry name" value="FORMATE-DEPENDENT PHOSPHORIBOSYLGLYCINAMIDE FORMYLTRANSFERASE"/>
    <property type="match status" value="1"/>
</dbReference>
<dbReference type="InterPro" id="IPR048740">
    <property type="entry name" value="PurT_C"/>
</dbReference>
<feature type="domain" description="ATP-grasp" evidence="9">
    <location>
        <begin position="111"/>
        <end position="302"/>
    </location>
</feature>
<dbReference type="SUPFAM" id="SSF56059">
    <property type="entry name" value="Glutathione synthetase ATP-binding domain-like"/>
    <property type="match status" value="1"/>
</dbReference>
<evidence type="ECO:0000256" key="6">
    <source>
        <dbReference type="ARBA" id="ARBA00022840"/>
    </source>
</evidence>
<keyword evidence="5 8" id="KW-0658">Purine biosynthesis</keyword>
<dbReference type="GO" id="GO:0043815">
    <property type="term" value="F:phosphoribosylglycinamide formyltransferase 2 activity"/>
    <property type="evidence" value="ECO:0007669"/>
    <property type="project" value="UniProtKB-UniRule"/>
</dbReference>
<dbReference type="PANTHER" id="PTHR43055">
    <property type="entry name" value="FORMATE-DEPENDENT PHOSPHORIBOSYLGLYCINAMIDE FORMYLTRANSFERASE"/>
    <property type="match status" value="1"/>
</dbReference>
<evidence type="ECO:0000313" key="11">
    <source>
        <dbReference type="Proteomes" id="UP000002725"/>
    </source>
</evidence>
<dbReference type="Gene3D" id="3.40.50.20">
    <property type="match status" value="1"/>
</dbReference>
<dbReference type="GO" id="GO:0000287">
    <property type="term" value="F:magnesium ion binding"/>
    <property type="evidence" value="ECO:0007669"/>
    <property type="project" value="UniProtKB-UniRule"/>
</dbReference>
<evidence type="ECO:0000256" key="7">
    <source>
        <dbReference type="ARBA" id="ARBA00022842"/>
    </source>
</evidence>
<dbReference type="Proteomes" id="UP000002725">
    <property type="component" value="Chromosome"/>
</dbReference>
<evidence type="ECO:0000313" key="10">
    <source>
        <dbReference type="EMBL" id="ACF47322.1"/>
    </source>
</evidence>
<dbReference type="InterPro" id="IPR003135">
    <property type="entry name" value="ATP-grasp_carboxylate-amine"/>
</dbReference>
<evidence type="ECO:0000256" key="4">
    <source>
        <dbReference type="ARBA" id="ARBA00022741"/>
    </source>
</evidence>
<comment type="subunit">
    <text evidence="1 8">Homodimer.</text>
</comment>
<feature type="binding site" evidence="8">
    <location>
        <position position="260"/>
    </location>
    <ligand>
        <name>Mg(2+)</name>
        <dbReference type="ChEBI" id="CHEBI:18420"/>
    </ligand>
</feature>
<keyword evidence="10" id="KW-0456">Lyase</keyword>
<proteinExistence type="inferred from homology"/>
<dbReference type="STRING" id="290512.Paes_2331"/>
<dbReference type="AlphaFoldDB" id="B4S6W7"/>
<accession>B4S6W7</accession>
<dbReference type="NCBIfam" id="NF006766">
    <property type="entry name" value="PRK09288.1"/>
    <property type="match status" value="1"/>
</dbReference>
<dbReference type="SUPFAM" id="SSF52440">
    <property type="entry name" value="PreATP-grasp domain"/>
    <property type="match status" value="1"/>
</dbReference>
<dbReference type="InterPro" id="IPR013815">
    <property type="entry name" value="ATP_grasp_subdomain_1"/>
</dbReference>
<evidence type="ECO:0000259" key="9">
    <source>
        <dbReference type="PROSITE" id="PS50975"/>
    </source>
</evidence>
<keyword evidence="11" id="KW-1185">Reference proteome</keyword>
<protein>
    <recommendedName>
        <fullName evidence="8">Formate-dependent phosphoribosylglycinamide formyltransferase</fullName>
        <ecNumber evidence="8">6.3.1.21</ecNumber>
    </recommendedName>
    <alternativeName>
        <fullName evidence="8">5'-phosphoribosylglycinamide transformylase 2</fullName>
    </alternativeName>
    <alternativeName>
        <fullName evidence="8">Formate-dependent GAR transformylase</fullName>
    </alternativeName>
    <alternativeName>
        <fullName evidence="8">GAR transformylase 2</fullName>
        <shortName evidence="8">GART 2</shortName>
    </alternativeName>
    <alternativeName>
        <fullName evidence="8">Non-folate glycinamide ribonucleotide transformylase</fullName>
    </alternativeName>
    <alternativeName>
        <fullName evidence="8">Phosphoribosylglycinamide formyltransferase 2</fullName>
    </alternativeName>
</protein>
<dbReference type="HOGENOM" id="CLU_011534_1_3_10"/>
<dbReference type="FunFam" id="3.30.470.20:FF:000035">
    <property type="entry name" value="Formate-dependent phosphoribosylglycinamide formyltransferase"/>
    <property type="match status" value="1"/>
</dbReference>
<evidence type="ECO:0000256" key="8">
    <source>
        <dbReference type="HAMAP-Rule" id="MF_01643"/>
    </source>
</evidence>
<dbReference type="Gene3D" id="3.30.470.20">
    <property type="entry name" value="ATP-grasp fold, B domain"/>
    <property type="match status" value="1"/>
</dbReference>
<dbReference type="NCBIfam" id="TIGR01142">
    <property type="entry name" value="purT"/>
    <property type="match status" value="1"/>
</dbReference>
<comment type="similarity">
    <text evidence="8">Belongs to the PurK/PurT family.</text>
</comment>
<dbReference type="GO" id="GO:0005524">
    <property type="term" value="F:ATP binding"/>
    <property type="evidence" value="ECO:0007669"/>
    <property type="project" value="UniProtKB-UniRule"/>
</dbReference>
<feature type="binding site" evidence="8">
    <location>
        <position position="272"/>
    </location>
    <ligand>
        <name>Mg(2+)</name>
        <dbReference type="ChEBI" id="CHEBI:18420"/>
    </ligand>
</feature>
<dbReference type="InterPro" id="IPR005862">
    <property type="entry name" value="PurT"/>
</dbReference>
<dbReference type="Pfam" id="PF22660">
    <property type="entry name" value="RS_preATP-grasp-like"/>
    <property type="match status" value="1"/>
</dbReference>
<organism evidence="10 11">
    <name type="scientific">Prosthecochloris aestuarii (strain DSM 271 / SK 413)</name>
    <dbReference type="NCBI Taxonomy" id="290512"/>
    <lineage>
        <taxon>Bacteria</taxon>
        <taxon>Pseudomonadati</taxon>
        <taxon>Chlorobiota</taxon>
        <taxon>Chlorobiia</taxon>
        <taxon>Chlorobiales</taxon>
        <taxon>Chlorobiaceae</taxon>
        <taxon>Prosthecochloris</taxon>
    </lineage>
</organism>
<sequence length="393" mass="43134">MTMPKKIMLLGSGELGKEFVIAAKRLGQFVIAVDSYHDAPAQQVADEREVIDMLDAEALDAIVAKHSPEIIVPEIEAIRTERFYDYEQQGIQVVPSARAANFTMNRRAIRDLAAKELGLRTADYRYAASFEELQLAIEAIGLPCVVKPLMSSSGKGQSVVRNSADIGQAWDYSQSGKRGDSTEVIVEAFVSFHTEITLLTVTQHNGPTLFCPPIGHRQERGDYQESWQPCLIDEKYLRQAEEMADKVTSSLGGAGIWGVEFFLADDGLYFSELSPRPHDTGMVTLAGTQNLTEFELHARTILGLPIPEIQLLRAGASAVILADREGDNPRFTGLKEALTDPDTDIRIFGKPTTRPCRRMGVALVSGKPDADLASLKQQAISNAARVTVVCDER</sequence>
<keyword evidence="4 8" id="KW-0547">Nucleotide-binding</keyword>
<dbReference type="EC" id="6.3.1.21" evidence="8"/>
<name>B4S6W7_PROA2</name>
<feature type="binding site" evidence="8">
    <location>
        <begin position="357"/>
        <end position="358"/>
    </location>
    <ligand>
        <name>N(1)-(5-phospho-beta-D-ribosyl)glycinamide</name>
        <dbReference type="ChEBI" id="CHEBI:143788"/>
    </ligand>
</feature>
<comment type="catalytic activity">
    <reaction evidence="8">
        <text>N(1)-(5-phospho-beta-D-ribosyl)glycinamide + formate + ATP = N(2)-formyl-N(1)-(5-phospho-beta-D-ribosyl)glycinamide + ADP + phosphate + H(+)</text>
        <dbReference type="Rhea" id="RHEA:24829"/>
        <dbReference type="ChEBI" id="CHEBI:15378"/>
        <dbReference type="ChEBI" id="CHEBI:15740"/>
        <dbReference type="ChEBI" id="CHEBI:30616"/>
        <dbReference type="ChEBI" id="CHEBI:43474"/>
        <dbReference type="ChEBI" id="CHEBI:143788"/>
        <dbReference type="ChEBI" id="CHEBI:147286"/>
        <dbReference type="ChEBI" id="CHEBI:456216"/>
        <dbReference type="EC" id="6.3.1.21"/>
    </reaction>
</comment>
<feature type="binding site" evidence="8">
    <location>
        <position position="106"/>
    </location>
    <ligand>
        <name>ATP</name>
        <dbReference type="ChEBI" id="CHEBI:30616"/>
    </ligand>
</feature>
<dbReference type="GO" id="GO:0016829">
    <property type="term" value="F:lyase activity"/>
    <property type="evidence" value="ECO:0007669"/>
    <property type="project" value="UniProtKB-KW"/>
</dbReference>
<dbReference type="FunFam" id="3.30.1490.20:FF:000013">
    <property type="entry name" value="Formate-dependent phosphoribosylglycinamide formyltransferase"/>
    <property type="match status" value="1"/>
</dbReference>
<dbReference type="InterPro" id="IPR054350">
    <property type="entry name" value="PurT/PurK_preATP-grasp"/>
</dbReference>